<feature type="domain" description="NYN" evidence="1">
    <location>
        <begin position="5"/>
        <end position="130"/>
    </location>
</feature>
<dbReference type="AlphaFoldDB" id="A0A9X2FP90"/>
<accession>A0A9X2FP90</accession>
<dbReference type="PANTHER" id="PTHR35811:SF1">
    <property type="entry name" value="HTH OST-TYPE DOMAIN-CONTAINING PROTEIN"/>
    <property type="match status" value="1"/>
</dbReference>
<dbReference type="Proteomes" id="UP001139477">
    <property type="component" value="Unassembled WGS sequence"/>
</dbReference>
<dbReference type="PANTHER" id="PTHR35811">
    <property type="entry name" value="SLR1870 PROTEIN"/>
    <property type="match status" value="1"/>
</dbReference>
<name>A0A9X2FP90_9RHOB</name>
<evidence type="ECO:0000313" key="2">
    <source>
        <dbReference type="EMBL" id="MCP1168919.1"/>
    </source>
</evidence>
<keyword evidence="3" id="KW-1185">Reference proteome</keyword>
<dbReference type="InterPro" id="IPR021139">
    <property type="entry name" value="NYN"/>
</dbReference>
<dbReference type="Gene3D" id="3.40.50.1010">
    <property type="entry name" value="5'-nuclease"/>
    <property type="match status" value="1"/>
</dbReference>
<dbReference type="EMBL" id="JAMYXC010000155">
    <property type="protein sequence ID" value="MCP1168919.1"/>
    <property type="molecule type" value="Genomic_DNA"/>
</dbReference>
<reference evidence="2" key="1">
    <citation type="submission" date="2022-06" db="EMBL/GenBank/DDBJ databases">
        <title>Limimaricola sediminis sp. nov., isolated from an intertidal sediment.</title>
        <authorList>
            <person name="Shao X."/>
        </authorList>
    </citation>
    <scope>NUCLEOTIDE SEQUENCE</scope>
    <source>
        <strain evidence="2">ASW11-118</strain>
    </source>
</reference>
<dbReference type="GO" id="GO:0004540">
    <property type="term" value="F:RNA nuclease activity"/>
    <property type="evidence" value="ECO:0007669"/>
    <property type="project" value="InterPro"/>
</dbReference>
<dbReference type="CDD" id="cd11297">
    <property type="entry name" value="PIN_LabA-like_N_1"/>
    <property type="match status" value="1"/>
</dbReference>
<proteinExistence type="predicted"/>
<evidence type="ECO:0000313" key="3">
    <source>
        <dbReference type="Proteomes" id="UP001139477"/>
    </source>
</evidence>
<organism evidence="2 3">
    <name type="scientific">Limimaricola litoreus</name>
    <dbReference type="NCBI Taxonomy" id="2955316"/>
    <lineage>
        <taxon>Bacteria</taxon>
        <taxon>Pseudomonadati</taxon>
        <taxon>Pseudomonadota</taxon>
        <taxon>Alphaproteobacteria</taxon>
        <taxon>Rhodobacterales</taxon>
        <taxon>Paracoccaceae</taxon>
        <taxon>Limimaricola</taxon>
    </lineage>
</organism>
<dbReference type="Pfam" id="PF01936">
    <property type="entry name" value="NYN"/>
    <property type="match status" value="1"/>
</dbReference>
<protein>
    <submittedName>
        <fullName evidence="2">NYN domain-containing protein</fullName>
    </submittedName>
</protein>
<evidence type="ECO:0000259" key="1">
    <source>
        <dbReference type="Pfam" id="PF01936"/>
    </source>
</evidence>
<sequence length="225" mass="24887">MGERRVAVLIDGDNVVSRHSRTVLSEAEKLGRVDVARVYVDENHLSAWLRTPGFRLMHAGLGKNATDLLLCIDAMELAFAIGIEAFAIATSDRDYTHLAQRLRERGFHVLGLGESKTPDEFRQACTAFLLLNGDERDPASTETISSVPEFDRKIRSMIAQHSKNGQGMLVSQLAPKMHTAHGTRISALPEGSWRAYLSARPDLYDLDPRGPEAMVRFRPTGFAAS</sequence>
<dbReference type="RefSeq" id="WP_253332130.1">
    <property type="nucleotide sequence ID" value="NZ_JAMYXC010000155.1"/>
</dbReference>
<comment type="caution">
    <text evidence="2">The sequence shown here is derived from an EMBL/GenBank/DDBJ whole genome shotgun (WGS) entry which is preliminary data.</text>
</comment>
<gene>
    <name evidence="2" type="ORF">NHG85_10345</name>
</gene>